<name>A0ABP8PPR5_9NOCA</name>
<dbReference type="Proteomes" id="UP001501183">
    <property type="component" value="Unassembled WGS sequence"/>
</dbReference>
<evidence type="ECO:0000256" key="1">
    <source>
        <dbReference type="SAM" id="MobiDB-lite"/>
    </source>
</evidence>
<keyword evidence="2" id="KW-0472">Membrane</keyword>
<accession>A0ABP8PPR5</accession>
<dbReference type="EMBL" id="BAABFB010000075">
    <property type="protein sequence ID" value="GAA4489303.1"/>
    <property type="molecule type" value="Genomic_DNA"/>
</dbReference>
<protein>
    <recommendedName>
        <fullName evidence="5">DUF2530 domain-containing protein</fullName>
    </recommendedName>
</protein>
<organism evidence="3 4">
    <name type="scientific">Rhodococcus olei</name>
    <dbReference type="NCBI Taxonomy" id="2161675"/>
    <lineage>
        <taxon>Bacteria</taxon>
        <taxon>Bacillati</taxon>
        <taxon>Actinomycetota</taxon>
        <taxon>Actinomycetes</taxon>
        <taxon>Mycobacteriales</taxon>
        <taxon>Nocardiaceae</taxon>
        <taxon>Rhodococcus</taxon>
    </lineage>
</organism>
<keyword evidence="4" id="KW-1185">Reference proteome</keyword>
<keyword evidence="2" id="KW-1133">Transmembrane helix</keyword>
<evidence type="ECO:0000256" key="2">
    <source>
        <dbReference type="SAM" id="Phobius"/>
    </source>
</evidence>
<reference evidence="4" key="1">
    <citation type="journal article" date="2019" name="Int. J. Syst. Evol. Microbiol.">
        <title>The Global Catalogue of Microorganisms (GCM) 10K type strain sequencing project: providing services to taxonomists for standard genome sequencing and annotation.</title>
        <authorList>
            <consortium name="The Broad Institute Genomics Platform"/>
            <consortium name="The Broad Institute Genome Sequencing Center for Infectious Disease"/>
            <person name="Wu L."/>
            <person name="Ma J."/>
        </authorList>
    </citation>
    <scope>NUCLEOTIDE SEQUENCE [LARGE SCALE GENOMIC DNA]</scope>
    <source>
        <strain evidence="4">JCM 32206</strain>
    </source>
</reference>
<evidence type="ECO:0000313" key="4">
    <source>
        <dbReference type="Proteomes" id="UP001501183"/>
    </source>
</evidence>
<feature type="region of interest" description="Disordered" evidence="1">
    <location>
        <begin position="1"/>
        <end position="26"/>
    </location>
</feature>
<dbReference type="InterPro" id="IPR019681">
    <property type="entry name" value="DUF2530"/>
</dbReference>
<feature type="transmembrane region" description="Helical" evidence="2">
    <location>
        <begin position="39"/>
        <end position="59"/>
    </location>
</feature>
<evidence type="ECO:0000313" key="3">
    <source>
        <dbReference type="EMBL" id="GAA4489303.1"/>
    </source>
</evidence>
<feature type="transmembrane region" description="Helical" evidence="2">
    <location>
        <begin position="65"/>
        <end position="85"/>
    </location>
</feature>
<comment type="caution">
    <text evidence="3">The sequence shown here is derived from an EMBL/GenBank/DDBJ whole genome shotgun (WGS) entry which is preliminary data.</text>
</comment>
<sequence length="101" mass="10634">MRTAPYGTQPRGAHGPGSVVAVSESPDPRIPARLTDPRPVIVIGTLAWLVATGVVLASGDRWASALPICWAGLALGVLGSLLFVVQRRASRRGRRTAQRGL</sequence>
<gene>
    <name evidence="3" type="ORF">GCM10023094_50640</name>
</gene>
<dbReference type="Pfam" id="PF10745">
    <property type="entry name" value="DUF2530"/>
    <property type="match status" value="1"/>
</dbReference>
<keyword evidence="2" id="KW-0812">Transmembrane</keyword>
<proteinExistence type="predicted"/>
<evidence type="ECO:0008006" key="5">
    <source>
        <dbReference type="Google" id="ProtNLM"/>
    </source>
</evidence>